<feature type="transmembrane region" description="Helical" evidence="5">
    <location>
        <begin position="211"/>
        <end position="233"/>
    </location>
</feature>
<evidence type="ECO:0000256" key="5">
    <source>
        <dbReference type="SAM" id="Phobius"/>
    </source>
</evidence>
<keyword evidence="2" id="KW-0325">Glycoprotein</keyword>
<evidence type="ECO:0000256" key="3">
    <source>
        <dbReference type="ARBA" id="ARBA00023319"/>
    </source>
</evidence>
<evidence type="ECO:0000256" key="4">
    <source>
        <dbReference type="ARBA" id="ARBA00038222"/>
    </source>
</evidence>
<accession>A0AAD1T786</accession>
<dbReference type="InterPro" id="IPR003599">
    <property type="entry name" value="Ig_sub"/>
</dbReference>
<dbReference type="InterPro" id="IPR007110">
    <property type="entry name" value="Ig-like_dom"/>
</dbReference>
<dbReference type="InterPro" id="IPR013106">
    <property type="entry name" value="Ig_V-set"/>
</dbReference>
<dbReference type="Pfam" id="PF07686">
    <property type="entry name" value="V-set"/>
    <property type="match status" value="1"/>
</dbReference>
<reference evidence="7" key="1">
    <citation type="submission" date="2022-03" db="EMBL/GenBank/DDBJ databases">
        <authorList>
            <person name="Alioto T."/>
            <person name="Alioto T."/>
            <person name="Gomez Garrido J."/>
        </authorList>
    </citation>
    <scope>NUCLEOTIDE SEQUENCE</scope>
</reference>
<dbReference type="InterPro" id="IPR003598">
    <property type="entry name" value="Ig_sub2"/>
</dbReference>
<dbReference type="PANTHER" id="PTHR44427">
    <property type="entry name" value="CARCINOEMBRYONIC ANTIGEN-RELATED CELL ADHESION MOLECULE 19"/>
    <property type="match status" value="1"/>
</dbReference>
<dbReference type="InterPro" id="IPR013783">
    <property type="entry name" value="Ig-like_fold"/>
</dbReference>
<keyword evidence="1" id="KW-0732">Signal</keyword>
<comment type="similarity">
    <text evidence="4">Belongs to the immunoglobulin superfamily. CEA family.</text>
</comment>
<keyword evidence="8" id="KW-1185">Reference proteome</keyword>
<sequence>MQPISALSIQVIPQYPAVGQSVTLSVTGINGNLLQFSWYKGPNRNFYNLILSYIPSVNPPQINGNQYFSRASRLPNVSLLISDLVITDQGIYTVSAQTDKGPQQESVTLTVYIPVTKPVVRAISSLEYDMVTLTCRTENAENIVWGRRNDRLPSDITLSNDNRTLTFSSIKQSHSGDYYCEAENVISKTISDIYTVTEKCRNVAIEISTTAAGIISGSACGIVFIISATFLLYKRYVNPVRKNNQGRYRKDPLVLYDNIPHDGKGLQFKCQDTYGELKG</sequence>
<dbReference type="Gene3D" id="2.60.40.10">
    <property type="entry name" value="Immunoglobulins"/>
    <property type="match status" value="2"/>
</dbReference>
<gene>
    <name evidence="7" type="ORF">PECUL_23A061390</name>
</gene>
<dbReference type="SMART" id="SM00409">
    <property type="entry name" value="IG"/>
    <property type="match status" value="2"/>
</dbReference>
<dbReference type="EMBL" id="OW240921">
    <property type="protein sequence ID" value="CAH2319033.1"/>
    <property type="molecule type" value="Genomic_DNA"/>
</dbReference>
<organism evidence="7 8">
    <name type="scientific">Pelobates cultripes</name>
    <name type="common">Western spadefoot toad</name>
    <dbReference type="NCBI Taxonomy" id="61616"/>
    <lineage>
        <taxon>Eukaryota</taxon>
        <taxon>Metazoa</taxon>
        <taxon>Chordata</taxon>
        <taxon>Craniata</taxon>
        <taxon>Vertebrata</taxon>
        <taxon>Euteleostomi</taxon>
        <taxon>Amphibia</taxon>
        <taxon>Batrachia</taxon>
        <taxon>Anura</taxon>
        <taxon>Pelobatoidea</taxon>
        <taxon>Pelobatidae</taxon>
        <taxon>Pelobates</taxon>
    </lineage>
</organism>
<feature type="domain" description="Ig-like" evidence="6">
    <location>
        <begin position="114"/>
        <end position="191"/>
    </location>
</feature>
<proteinExistence type="inferred from homology"/>
<dbReference type="Pfam" id="PF13927">
    <property type="entry name" value="Ig_3"/>
    <property type="match status" value="1"/>
</dbReference>
<evidence type="ECO:0000313" key="7">
    <source>
        <dbReference type="EMBL" id="CAH2319033.1"/>
    </source>
</evidence>
<protein>
    <submittedName>
        <fullName evidence="7">Carcinoembryonic antigen-related cell adhesion molecule 1-like</fullName>
    </submittedName>
</protein>
<keyword evidence="5" id="KW-0472">Membrane</keyword>
<dbReference type="AlphaFoldDB" id="A0AAD1T786"/>
<name>A0AAD1T786_PELCU</name>
<keyword evidence="3" id="KW-0393">Immunoglobulin domain</keyword>
<evidence type="ECO:0000256" key="2">
    <source>
        <dbReference type="ARBA" id="ARBA00023180"/>
    </source>
</evidence>
<dbReference type="SMART" id="SM00408">
    <property type="entry name" value="IGc2"/>
    <property type="match status" value="1"/>
</dbReference>
<dbReference type="SUPFAM" id="SSF48726">
    <property type="entry name" value="Immunoglobulin"/>
    <property type="match status" value="2"/>
</dbReference>
<evidence type="ECO:0000256" key="1">
    <source>
        <dbReference type="ARBA" id="ARBA00022729"/>
    </source>
</evidence>
<dbReference type="InterPro" id="IPR050831">
    <property type="entry name" value="CEA_cell_adhesion"/>
</dbReference>
<dbReference type="PROSITE" id="PS50835">
    <property type="entry name" value="IG_LIKE"/>
    <property type="match status" value="1"/>
</dbReference>
<dbReference type="Proteomes" id="UP001295444">
    <property type="component" value="Chromosome 10"/>
</dbReference>
<keyword evidence="5" id="KW-1133">Transmembrane helix</keyword>
<dbReference type="PANTHER" id="PTHR44427:SF1">
    <property type="entry name" value="CARCINOEMBRYONIC ANTIGEN-RELATED CELL ADHESION MOLECULE 1"/>
    <property type="match status" value="1"/>
</dbReference>
<dbReference type="InterPro" id="IPR036179">
    <property type="entry name" value="Ig-like_dom_sf"/>
</dbReference>
<keyword evidence="5" id="KW-0812">Transmembrane</keyword>
<evidence type="ECO:0000259" key="6">
    <source>
        <dbReference type="PROSITE" id="PS50835"/>
    </source>
</evidence>
<evidence type="ECO:0000313" key="8">
    <source>
        <dbReference type="Proteomes" id="UP001295444"/>
    </source>
</evidence>